<reference evidence="1 2" key="1">
    <citation type="journal article" date="2018" name="New Phytol.">
        <title>Phylogenomics of Endogonaceae and evolution of mycorrhizas within Mucoromycota.</title>
        <authorList>
            <person name="Chang Y."/>
            <person name="Desiro A."/>
            <person name="Na H."/>
            <person name="Sandor L."/>
            <person name="Lipzen A."/>
            <person name="Clum A."/>
            <person name="Barry K."/>
            <person name="Grigoriev I.V."/>
            <person name="Martin F.M."/>
            <person name="Stajich J.E."/>
            <person name="Smith M.E."/>
            <person name="Bonito G."/>
            <person name="Spatafora J.W."/>
        </authorList>
    </citation>
    <scope>NUCLEOTIDE SEQUENCE [LARGE SCALE GENOMIC DNA]</scope>
    <source>
        <strain evidence="1 2">GMNB39</strain>
    </source>
</reference>
<organism evidence="1 2">
    <name type="scientific">Jimgerdemannia flammicorona</name>
    <dbReference type="NCBI Taxonomy" id="994334"/>
    <lineage>
        <taxon>Eukaryota</taxon>
        <taxon>Fungi</taxon>
        <taxon>Fungi incertae sedis</taxon>
        <taxon>Mucoromycota</taxon>
        <taxon>Mucoromycotina</taxon>
        <taxon>Endogonomycetes</taxon>
        <taxon>Endogonales</taxon>
        <taxon>Endogonaceae</taxon>
        <taxon>Jimgerdemannia</taxon>
    </lineage>
</organism>
<gene>
    <name evidence="1" type="ORF">BC936DRAFT_138840</name>
</gene>
<keyword evidence="2" id="KW-1185">Reference proteome</keyword>
<evidence type="ECO:0000313" key="1">
    <source>
        <dbReference type="EMBL" id="RUP50504.1"/>
    </source>
</evidence>
<dbReference type="AlphaFoldDB" id="A0A433DI26"/>
<evidence type="ECO:0000313" key="2">
    <source>
        <dbReference type="Proteomes" id="UP000268093"/>
    </source>
</evidence>
<accession>A0A433DI26</accession>
<name>A0A433DI26_9FUNG</name>
<proteinExistence type="predicted"/>
<sequence>MYASPGRLFASSFSVEGHLPPATTSSRSCTPIHLTLLLSPSHSPEQKLSIEITDVDGVHVDHVDVTEAREGEVLKDLTAKTASSDDEDLAGVQEVLCLRIVEKPRKSIY</sequence>
<protein>
    <submittedName>
        <fullName evidence="1">Uncharacterized protein</fullName>
    </submittedName>
</protein>
<dbReference type="Proteomes" id="UP000268093">
    <property type="component" value="Unassembled WGS sequence"/>
</dbReference>
<comment type="caution">
    <text evidence="1">The sequence shown here is derived from an EMBL/GenBank/DDBJ whole genome shotgun (WGS) entry which is preliminary data.</text>
</comment>
<dbReference type="EMBL" id="RBNI01001382">
    <property type="protein sequence ID" value="RUP50504.1"/>
    <property type="molecule type" value="Genomic_DNA"/>
</dbReference>